<dbReference type="PANTHER" id="PTHR43790:SF4">
    <property type="entry name" value="GUANOSINE IMPORT ATP-BINDING PROTEIN NUPO"/>
    <property type="match status" value="1"/>
</dbReference>
<evidence type="ECO:0000256" key="1">
    <source>
        <dbReference type="ARBA" id="ARBA00022741"/>
    </source>
</evidence>
<dbReference type="GO" id="GO:0016887">
    <property type="term" value="F:ATP hydrolysis activity"/>
    <property type="evidence" value="ECO:0007669"/>
    <property type="project" value="InterPro"/>
</dbReference>
<dbReference type="InterPro" id="IPR003593">
    <property type="entry name" value="AAA+_ATPase"/>
</dbReference>
<dbReference type="InterPro" id="IPR017871">
    <property type="entry name" value="ABC_transporter-like_CS"/>
</dbReference>
<dbReference type="CDD" id="cd03215">
    <property type="entry name" value="ABC_Carb_Monos_II"/>
    <property type="match status" value="1"/>
</dbReference>
<feature type="compositionally biased region" description="Polar residues" evidence="3">
    <location>
        <begin position="560"/>
        <end position="571"/>
    </location>
</feature>
<proteinExistence type="predicted"/>
<keyword evidence="6" id="KW-1185">Reference proteome</keyword>
<feature type="domain" description="ABC transporter" evidence="4">
    <location>
        <begin position="272"/>
        <end position="525"/>
    </location>
</feature>
<feature type="domain" description="ABC transporter" evidence="4">
    <location>
        <begin position="7"/>
        <end position="259"/>
    </location>
</feature>
<evidence type="ECO:0000256" key="3">
    <source>
        <dbReference type="SAM" id="MobiDB-lite"/>
    </source>
</evidence>
<name>A0A1M6IDP2_9CLOT</name>
<dbReference type="STRING" id="1121298.SAMN05444401_2766"/>
<dbReference type="PANTHER" id="PTHR43790">
    <property type="entry name" value="CARBOHYDRATE TRANSPORT ATP-BINDING PROTEIN MG119-RELATED"/>
    <property type="match status" value="1"/>
</dbReference>
<feature type="region of interest" description="Disordered" evidence="3">
    <location>
        <begin position="546"/>
        <end position="578"/>
    </location>
</feature>
<dbReference type="RefSeq" id="WP_073007729.1">
    <property type="nucleotide sequence ID" value="NZ_FQZO01000004.1"/>
</dbReference>
<evidence type="ECO:0000313" key="5">
    <source>
        <dbReference type="EMBL" id="SHJ32559.1"/>
    </source>
</evidence>
<accession>A0A1M6IDP2</accession>
<dbReference type="AlphaFoldDB" id="A0A1M6IDP2"/>
<evidence type="ECO:0000259" key="4">
    <source>
        <dbReference type="PROSITE" id="PS50893"/>
    </source>
</evidence>
<dbReference type="SUPFAM" id="SSF52540">
    <property type="entry name" value="P-loop containing nucleoside triphosphate hydrolases"/>
    <property type="match status" value="2"/>
</dbReference>
<dbReference type="PROSITE" id="PS50893">
    <property type="entry name" value="ABC_TRANSPORTER_2"/>
    <property type="match status" value="2"/>
</dbReference>
<dbReference type="Pfam" id="PF00005">
    <property type="entry name" value="ABC_tran"/>
    <property type="match status" value="2"/>
</dbReference>
<dbReference type="PROSITE" id="PS00211">
    <property type="entry name" value="ABC_TRANSPORTER_1"/>
    <property type="match status" value="1"/>
</dbReference>
<dbReference type="Gene3D" id="3.40.50.300">
    <property type="entry name" value="P-loop containing nucleotide triphosphate hydrolases"/>
    <property type="match status" value="2"/>
</dbReference>
<dbReference type="GO" id="GO:0005524">
    <property type="term" value="F:ATP binding"/>
    <property type="evidence" value="ECO:0007669"/>
    <property type="project" value="UniProtKB-KW"/>
</dbReference>
<dbReference type="SMART" id="SM00382">
    <property type="entry name" value="AAA"/>
    <property type="match status" value="2"/>
</dbReference>
<sequence>MQETTVLSMRNIEKEYFGNKVLKNVNLDIKKGEIHALLGENGAGKSTLMNILFGMPVIHNTGGFKGEVLYEGKASHIKNPKDAMNAGIGMVHQEFMLIPGFTITENIKLNREITKHNIVSRFLGHSLKSLNYDVMNKESRRALNTAGLSVEEYVEVEGLPVGYMQFIEIAREIDKKNIRLLVFDEPTAVLTESEAEKLMEAMKRLADQGIAIIFITHRLDEVINSAHRITILRDGEVVAHRNTEETNIVELAELMVGRKIERLVSDTSKEDKDKETILQVRNLNVDMPGEKVKGIDLDIYKGEIVGIGGLAGQGKIGIANGIMGLFRSSGKVTMEGSEIPLNKPEASLKHGIAFVSEDRRGVGLLLDDSIENNIVITSMHINDAFVNKYLLFTQLDKKKVREHCNKMIKDLDIRCTGPNQITRRLSGGNQQKVCIARALTLNPKILFVSEPTRGIDVGAKKLVLDLLVKLNKKLGMTIIMTSSELAELRSICERVVIVSEGKIAGILKPEASDAEYGLLLAGHIDIEVQEKEERIWIKPNSSDTLMEPHIQKDEERGKSYSVSPLFTSKNPSQKEEEK</sequence>
<gene>
    <name evidence="5" type="ORF">SAMN05444401_2766</name>
</gene>
<dbReference type="CDD" id="cd03216">
    <property type="entry name" value="ABC_Carb_Monos_I"/>
    <property type="match status" value="1"/>
</dbReference>
<reference evidence="5 6" key="1">
    <citation type="submission" date="2016-11" db="EMBL/GenBank/DDBJ databases">
        <authorList>
            <person name="Jaros S."/>
            <person name="Januszkiewicz K."/>
            <person name="Wedrychowicz H."/>
        </authorList>
    </citation>
    <scope>NUCLEOTIDE SEQUENCE [LARGE SCALE GENOMIC DNA]</scope>
    <source>
        <strain evidence="5 6">DSM 21864</strain>
    </source>
</reference>
<keyword evidence="2 5" id="KW-0067">ATP-binding</keyword>
<dbReference type="InterPro" id="IPR027417">
    <property type="entry name" value="P-loop_NTPase"/>
</dbReference>
<dbReference type="InterPro" id="IPR003439">
    <property type="entry name" value="ABC_transporter-like_ATP-bd"/>
</dbReference>
<dbReference type="EMBL" id="FQZO01000004">
    <property type="protein sequence ID" value="SHJ32559.1"/>
    <property type="molecule type" value="Genomic_DNA"/>
</dbReference>
<organism evidence="5 6">
    <name type="scientific">Clostridium amylolyticum</name>
    <dbReference type="NCBI Taxonomy" id="1121298"/>
    <lineage>
        <taxon>Bacteria</taxon>
        <taxon>Bacillati</taxon>
        <taxon>Bacillota</taxon>
        <taxon>Clostridia</taxon>
        <taxon>Eubacteriales</taxon>
        <taxon>Clostridiaceae</taxon>
        <taxon>Clostridium</taxon>
    </lineage>
</organism>
<evidence type="ECO:0000256" key="2">
    <source>
        <dbReference type="ARBA" id="ARBA00022840"/>
    </source>
</evidence>
<protein>
    <submittedName>
        <fullName evidence="5">Monosaccharide ABC transporter ATP-binding protein, CUT2 family</fullName>
    </submittedName>
</protein>
<dbReference type="InterPro" id="IPR050107">
    <property type="entry name" value="ABC_carbohydrate_import_ATPase"/>
</dbReference>
<evidence type="ECO:0000313" key="6">
    <source>
        <dbReference type="Proteomes" id="UP000184080"/>
    </source>
</evidence>
<dbReference type="Proteomes" id="UP000184080">
    <property type="component" value="Unassembled WGS sequence"/>
</dbReference>
<feature type="compositionally biased region" description="Basic and acidic residues" evidence="3">
    <location>
        <begin position="549"/>
        <end position="558"/>
    </location>
</feature>
<keyword evidence="1" id="KW-0547">Nucleotide-binding</keyword>